<sequence>MTITSIFLFSTLLIFKGFTKVAANPDETKLLEQLFLDLTIDEVVNRSNGLIVNEPWASEYVTAIREKRYGDAIWARHHLIGDIQNGTFPEVNQTISQAIEQDAIGYRTYYPEQYSNALAIYANTSNADTRTDILNLISNAKAETVSEMEKRVTYGIKCSADHLAYRSSCYRLLELMSQAKSYIGDTRRGYTYMSCHLRVGPYGGGTGDVTYHTAHLVARLIEEQCSRCPAHCDAIKVSGYSPRNSGHRKICLSSKEDGCFQVVTETDGRINI</sequence>
<accession>A0A1L7SSG4</accession>
<dbReference type="InterPro" id="IPR046925">
    <property type="entry name" value="WD-like_fungi"/>
</dbReference>
<reference evidence="4" key="1">
    <citation type="journal article" date="2016" name="Genome Biol. Evol.">
        <title>Comparative 'omics' of the Fusarium fujikuroi species complex highlights differences in genetic potential and metabolite synthesis.</title>
        <authorList>
            <person name="Niehaus E.-M."/>
            <person name="Muensterkoetter M."/>
            <person name="Proctor R.H."/>
            <person name="Brown D.W."/>
            <person name="Sharon A."/>
            <person name="Idan Y."/>
            <person name="Oren-Young L."/>
            <person name="Sieber C.M."/>
            <person name="Novak O."/>
            <person name="Pencik A."/>
            <person name="Tarkowska D."/>
            <person name="Hromadova K."/>
            <person name="Freeman S."/>
            <person name="Maymon M."/>
            <person name="Elazar M."/>
            <person name="Youssef S.A."/>
            <person name="El-Shabrawy E.S.M."/>
            <person name="Shalaby A.B.A."/>
            <person name="Houterman P."/>
            <person name="Brock N.L."/>
            <person name="Burkhardt I."/>
            <person name="Tsavkelova E.A."/>
            <person name="Dickschat J.S."/>
            <person name="Galuszka P."/>
            <person name="Gueldener U."/>
            <person name="Tudzynski B."/>
        </authorList>
    </citation>
    <scope>NUCLEOTIDE SEQUENCE [LARGE SCALE GENOMIC DNA]</scope>
    <source>
        <strain evidence="4">MRC7560</strain>
    </source>
</reference>
<organism evidence="3 4">
    <name type="scientific">Fusarium mangiferae</name>
    <name type="common">Mango malformation disease fungus</name>
    <dbReference type="NCBI Taxonomy" id="192010"/>
    <lineage>
        <taxon>Eukaryota</taxon>
        <taxon>Fungi</taxon>
        <taxon>Dikarya</taxon>
        <taxon>Ascomycota</taxon>
        <taxon>Pezizomycotina</taxon>
        <taxon>Sordariomycetes</taxon>
        <taxon>Hypocreomycetidae</taxon>
        <taxon>Hypocreales</taxon>
        <taxon>Nectriaceae</taxon>
        <taxon>Fusarium</taxon>
        <taxon>Fusarium fujikuroi species complex</taxon>
    </lineage>
</organism>
<evidence type="ECO:0000313" key="4">
    <source>
        <dbReference type="Proteomes" id="UP000184255"/>
    </source>
</evidence>
<dbReference type="VEuPathDB" id="FungiDB:FMAN_06635"/>
<evidence type="ECO:0000256" key="1">
    <source>
        <dbReference type="SAM" id="SignalP"/>
    </source>
</evidence>
<dbReference type="EMBL" id="FCQH01000002">
    <property type="protein sequence ID" value="CVK85868.1"/>
    <property type="molecule type" value="Genomic_DNA"/>
</dbReference>
<comment type="caution">
    <text evidence="3">The sequence shown here is derived from an EMBL/GenBank/DDBJ whole genome shotgun (WGS) entry which is preliminary data.</text>
</comment>
<keyword evidence="4" id="KW-1185">Reference proteome</keyword>
<dbReference type="GeneID" id="65085899"/>
<feature type="domain" description="WD-like" evidence="2">
    <location>
        <begin position="62"/>
        <end position="259"/>
    </location>
</feature>
<keyword evidence="1" id="KW-0732">Signal</keyword>
<evidence type="ECO:0000313" key="3">
    <source>
        <dbReference type="EMBL" id="CVK85868.1"/>
    </source>
</evidence>
<protein>
    <recommendedName>
        <fullName evidence="2">WD-like domain-containing protein</fullName>
    </recommendedName>
</protein>
<name>A0A1L7SSG4_FUSMA</name>
<dbReference type="AlphaFoldDB" id="A0A1L7SSG4"/>
<proteinExistence type="predicted"/>
<gene>
    <name evidence="3" type="ORF">FMAN_06635</name>
</gene>
<feature type="chain" id="PRO_5009874494" description="WD-like domain-containing protein" evidence="1">
    <location>
        <begin position="24"/>
        <end position="272"/>
    </location>
</feature>
<feature type="signal peptide" evidence="1">
    <location>
        <begin position="1"/>
        <end position="23"/>
    </location>
</feature>
<dbReference type="RefSeq" id="XP_041677609.1">
    <property type="nucleotide sequence ID" value="XM_041826558.1"/>
</dbReference>
<evidence type="ECO:0000259" key="2">
    <source>
        <dbReference type="Pfam" id="PF20493"/>
    </source>
</evidence>
<dbReference type="Proteomes" id="UP000184255">
    <property type="component" value="Unassembled WGS sequence"/>
</dbReference>
<dbReference type="Pfam" id="PF20493">
    <property type="entry name" value="WD-like_fungi"/>
    <property type="match status" value="1"/>
</dbReference>